<keyword evidence="4" id="KW-1185">Reference proteome</keyword>
<dbReference type="InterPro" id="IPR036365">
    <property type="entry name" value="PGBD-like_sf"/>
</dbReference>
<name>A0A1H0Y888_9FLAO</name>
<sequence length="278" mass="31515">MKLLKYYTKSPEVTTLCELLYKQGYNIKISDSFSLEVDAAVKDFQRKNSLVVDGIVGMKTWTVLLQKNSALAPTNSADKFLKESDLITFADQYDLELAAVKAVNEIESSGKGFLINNKPKILFEGHIFWNELKKRGIDPNAYYNANHKDVLYPKWTKIYYQGGVKEYDRLNEAMTLANDPKFREAALSSASWGSFQIMGFHAKPLGYSDVADFVAKMEVNEGEHLKAFGKFLEKNGLLTHLRNKSWANFAKGYNGGGYKLNKYDEKLAKAYAKYSKTN</sequence>
<dbReference type="InterPro" id="IPR024408">
    <property type="entry name" value="Muramidase"/>
</dbReference>
<organism evidence="3 4">
    <name type="scientific">Chryseobacterium soldanellicola</name>
    <dbReference type="NCBI Taxonomy" id="311333"/>
    <lineage>
        <taxon>Bacteria</taxon>
        <taxon>Pseudomonadati</taxon>
        <taxon>Bacteroidota</taxon>
        <taxon>Flavobacteriia</taxon>
        <taxon>Flavobacteriales</taxon>
        <taxon>Weeksellaceae</taxon>
        <taxon>Chryseobacterium group</taxon>
        <taxon>Chryseobacterium</taxon>
    </lineage>
</organism>
<evidence type="ECO:0000313" key="3">
    <source>
        <dbReference type="EMBL" id="SDQ11261.1"/>
    </source>
</evidence>
<feature type="domain" description="N-acetylmuramidase" evidence="2">
    <location>
        <begin position="96"/>
        <end position="274"/>
    </location>
</feature>
<evidence type="ECO:0000313" key="4">
    <source>
        <dbReference type="Proteomes" id="UP000199627"/>
    </source>
</evidence>
<evidence type="ECO:0000259" key="2">
    <source>
        <dbReference type="Pfam" id="PF11860"/>
    </source>
</evidence>
<proteinExistence type="predicted"/>
<reference evidence="4" key="1">
    <citation type="submission" date="2016-10" db="EMBL/GenBank/DDBJ databases">
        <authorList>
            <person name="Varghese N."/>
            <person name="Submissions S."/>
        </authorList>
    </citation>
    <scope>NUCLEOTIDE SEQUENCE [LARGE SCALE GENOMIC DNA]</scope>
    <source>
        <strain evidence="4">DSM 17072</strain>
    </source>
</reference>
<dbReference type="EMBL" id="FNKL01000001">
    <property type="protein sequence ID" value="SDQ11261.1"/>
    <property type="molecule type" value="Genomic_DNA"/>
</dbReference>
<dbReference type="Proteomes" id="UP000199627">
    <property type="component" value="Unassembled WGS sequence"/>
</dbReference>
<feature type="domain" description="Peptidoglycan binding-like" evidence="1">
    <location>
        <begin position="10"/>
        <end position="64"/>
    </location>
</feature>
<dbReference type="RefSeq" id="WP_089753392.1">
    <property type="nucleotide sequence ID" value="NZ_FNKL01000001.1"/>
</dbReference>
<dbReference type="InterPro" id="IPR002477">
    <property type="entry name" value="Peptidoglycan-bd-like"/>
</dbReference>
<evidence type="ECO:0000259" key="1">
    <source>
        <dbReference type="Pfam" id="PF01471"/>
    </source>
</evidence>
<dbReference type="Pfam" id="PF11860">
    <property type="entry name" value="Muramidase"/>
    <property type="match status" value="1"/>
</dbReference>
<dbReference type="InterPro" id="IPR036366">
    <property type="entry name" value="PGBDSf"/>
</dbReference>
<dbReference type="Gene3D" id="1.10.101.10">
    <property type="entry name" value="PGBD-like superfamily/PGBD"/>
    <property type="match status" value="1"/>
</dbReference>
<protein>
    <submittedName>
        <fullName evidence="3">Putative peptidoglycan binding domain-containing protein</fullName>
    </submittedName>
</protein>
<dbReference type="STRING" id="311333.SAMN05421664_0547"/>
<dbReference type="OrthoDB" id="1523598at2"/>
<accession>A0A1H0Y888</accession>
<gene>
    <name evidence="3" type="ORF">SAMN05421664_0547</name>
</gene>
<dbReference type="SUPFAM" id="SSF47090">
    <property type="entry name" value="PGBD-like"/>
    <property type="match status" value="1"/>
</dbReference>
<dbReference type="AlphaFoldDB" id="A0A1H0Y888"/>
<dbReference type="Pfam" id="PF01471">
    <property type="entry name" value="PG_binding_1"/>
    <property type="match status" value="1"/>
</dbReference>